<reference evidence="1" key="1">
    <citation type="journal article" date="2021" name="Proc. Natl. Acad. Sci. U.S.A.">
        <title>A Catalog of Tens of Thousands of Viruses from Human Metagenomes Reveals Hidden Associations with Chronic Diseases.</title>
        <authorList>
            <person name="Tisza M.J."/>
            <person name="Buck C.B."/>
        </authorList>
    </citation>
    <scope>NUCLEOTIDE SEQUENCE</scope>
    <source>
        <strain evidence="1">Ct3r22</strain>
    </source>
</reference>
<accession>A0A8S5V142</accession>
<protein>
    <submittedName>
        <fullName evidence="1">Uncharacterized protein</fullName>
    </submittedName>
</protein>
<organism evidence="1">
    <name type="scientific">Siphoviridae sp. ct3r22</name>
    <dbReference type="NCBI Taxonomy" id="2825325"/>
    <lineage>
        <taxon>Viruses</taxon>
        <taxon>Duplodnaviria</taxon>
        <taxon>Heunggongvirae</taxon>
        <taxon>Uroviricota</taxon>
        <taxon>Caudoviricetes</taxon>
    </lineage>
</organism>
<evidence type="ECO:0000313" key="1">
    <source>
        <dbReference type="EMBL" id="DAG00404.1"/>
    </source>
</evidence>
<dbReference type="EMBL" id="BK016180">
    <property type="protein sequence ID" value="DAG00404.1"/>
    <property type="molecule type" value="Genomic_DNA"/>
</dbReference>
<name>A0A8S5V142_9CAUD</name>
<sequence>MKKTLSKFVKENLGEKVLILKFNVEGEIVGYNSKLKAIIIRSFDKDFGWRNEGSVYEETNKMFVKIDKEDVFWYVEYYNLENKIKTL</sequence>
<proteinExistence type="predicted"/>